<protein>
    <submittedName>
        <fullName evidence="1">Phage portal protein</fullName>
    </submittedName>
</protein>
<keyword evidence="2" id="KW-1185">Reference proteome</keyword>
<sequence>MANFLTRRLGFLGRPFTEAEIDAVIGSMSERVAFKQLALYIAKSYVANALSKCEVKVYDGGEEVHDDLYYRLNVSPNPNQSGSQMLNALVDRLCTDDEALIVPYRKKYLYVADSFALDKQPLRDHVMRSIVVEGKQVRDMRASDVYYFRLNGDSCGNSVKSIIDSLYDDYGKLIGAAIEGFRATRGRKYKLVLENVKIGDAKFNEEYEKVVKKQLEAFMANPNAIYPQFKGYDLQEMKHETAGDSGDIIAMRKEIFDTVAQAYKIPNSMMYGNMTNTNDVVNQFLTFAVDPIASVISDELTRKSFTFQEWESGSKVQVDTKRINHVDIFNVANGIEKLIACGAFSVDMVLAELGYQPLDTEFSAAHFITKNYSRAEDAMNPLLEGGEKQ</sequence>
<proteinExistence type="predicted"/>
<dbReference type="Pfam" id="PF04860">
    <property type="entry name" value="Phage_portal"/>
    <property type="match status" value="1"/>
</dbReference>
<dbReference type="InterPro" id="IPR006944">
    <property type="entry name" value="Phage/GTA_portal"/>
</dbReference>
<gene>
    <name evidence="1" type="ORF">LPT13_03975</name>
</gene>
<accession>A0ABS9WF81</accession>
<evidence type="ECO:0000313" key="2">
    <source>
        <dbReference type="Proteomes" id="UP001430755"/>
    </source>
</evidence>
<name>A0ABS9WF81_9ACTN</name>
<organism evidence="1 2">
    <name type="scientific">Adlercreutzia faecimuris</name>
    <dbReference type="NCBI Taxonomy" id="2897341"/>
    <lineage>
        <taxon>Bacteria</taxon>
        <taxon>Bacillati</taxon>
        <taxon>Actinomycetota</taxon>
        <taxon>Coriobacteriia</taxon>
        <taxon>Eggerthellales</taxon>
        <taxon>Eggerthellaceae</taxon>
        <taxon>Adlercreutzia</taxon>
    </lineage>
</organism>
<dbReference type="InterPro" id="IPR006427">
    <property type="entry name" value="Portal_HK97"/>
</dbReference>
<evidence type="ECO:0000313" key="1">
    <source>
        <dbReference type="EMBL" id="MCI2241510.1"/>
    </source>
</evidence>
<comment type="caution">
    <text evidence="1">The sequence shown here is derived from an EMBL/GenBank/DDBJ whole genome shotgun (WGS) entry which is preliminary data.</text>
</comment>
<dbReference type="NCBIfam" id="TIGR01537">
    <property type="entry name" value="portal_HK97"/>
    <property type="match status" value="1"/>
</dbReference>
<dbReference type="EMBL" id="JAJMLW010000001">
    <property type="protein sequence ID" value="MCI2241510.1"/>
    <property type="molecule type" value="Genomic_DNA"/>
</dbReference>
<dbReference type="Proteomes" id="UP001430755">
    <property type="component" value="Unassembled WGS sequence"/>
</dbReference>
<reference evidence="1" key="1">
    <citation type="submission" date="2021-11" db="EMBL/GenBank/DDBJ databases">
        <title>A Novel Adlercreutzia Species, isolated from a Allomyrina dichotoma larva feces.</title>
        <authorList>
            <person name="Suh M.K."/>
        </authorList>
    </citation>
    <scope>NUCLEOTIDE SEQUENCE</scope>
    <source>
        <strain evidence="1">JBNU-10</strain>
    </source>
</reference>
<dbReference type="RefSeq" id="WP_242163740.1">
    <property type="nucleotide sequence ID" value="NZ_JAJMLW010000001.1"/>
</dbReference>